<proteinExistence type="predicted"/>
<name>A0A178IC32_9BACT</name>
<reference evidence="1 2" key="1">
    <citation type="submission" date="2016-01" db="EMBL/GenBank/DDBJ databases">
        <title>High potential of lignocellulose degradation of a new Verrucomicrobia species.</title>
        <authorList>
            <person name="Wang Y."/>
            <person name="Shi Y."/>
            <person name="Qiu Z."/>
            <person name="Liu S."/>
            <person name="Yang H."/>
        </authorList>
    </citation>
    <scope>NUCLEOTIDE SEQUENCE [LARGE SCALE GENOMIC DNA]</scope>
    <source>
        <strain evidence="1 2">TSB47</strain>
    </source>
</reference>
<protein>
    <submittedName>
        <fullName evidence="1">Uncharacterized protein</fullName>
    </submittedName>
</protein>
<gene>
    <name evidence="1" type="ORF">AW736_21985</name>
</gene>
<keyword evidence="2" id="KW-1185">Reference proteome</keyword>
<accession>A0A178IC32</accession>
<dbReference type="Proteomes" id="UP000078486">
    <property type="component" value="Unassembled WGS sequence"/>
</dbReference>
<sequence>MRAVPVKAQIIPHQRLDFFFPLPGVKQREVNKAALRRNGQQPAQFVRRKGAGFVDFFAPGIHDIDGAQRIKRHAAEPDEPREKGHQRGLIFAQCFRGHCLL</sequence>
<evidence type="ECO:0000313" key="1">
    <source>
        <dbReference type="EMBL" id="OAM87592.1"/>
    </source>
</evidence>
<dbReference type="AlphaFoldDB" id="A0A178IC32"/>
<evidence type="ECO:0000313" key="2">
    <source>
        <dbReference type="Proteomes" id="UP000078486"/>
    </source>
</evidence>
<organism evidence="1 2">
    <name type="scientific">Termitidicoccus mucosus</name>
    <dbReference type="NCBI Taxonomy" id="1184151"/>
    <lineage>
        <taxon>Bacteria</taxon>
        <taxon>Pseudomonadati</taxon>
        <taxon>Verrucomicrobiota</taxon>
        <taxon>Opitutia</taxon>
        <taxon>Opitutales</taxon>
        <taxon>Opitutaceae</taxon>
        <taxon>Termitidicoccus</taxon>
    </lineage>
</organism>
<dbReference type="STRING" id="1184151.AW736_21985"/>
<dbReference type="EMBL" id="LRRQ01000167">
    <property type="protein sequence ID" value="OAM87592.1"/>
    <property type="molecule type" value="Genomic_DNA"/>
</dbReference>
<comment type="caution">
    <text evidence="1">The sequence shown here is derived from an EMBL/GenBank/DDBJ whole genome shotgun (WGS) entry which is preliminary data.</text>
</comment>